<evidence type="ECO:0000256" key="12">
    <source>
        <dbReference type="PIRSR" id="PIRSR006621-2"/>
    </source>
</evidence>
<dbReference type="InterPro" id="IPR035587">
    <property type="entry name" value="DUS-like_FMN-bd"/>
</dbReference>
<comment type="catalytic activity">
    <reaction evidence="9">
        <text>5,6-dihydrouridine(20a) in tRNA + NAD(+) = uridine(20a) in tRNA + NADH + H(+)</text>
        <dbReference type="Rhea" id="RHEA:53348"/>
        <dbReference type="Rhea" id="RHEA-COMP:13535"/>
        <dbReference type="Rhea" id="RHEA-COMP:13536"/>
        <dbReference type="ChEBI" id="CHEBI:15378"/>
        <dbReference type="ChEBI" id="CHEBI:57540"/>
        <dbReference type="ChEBI" id="CHEBI:57945"/>
        <dbReference type="ChEBI" id="CHEBI:65315"/>
        <dbReference type="ChEBI" id="CHEBI:74443"/>
    </reaction>
</comment>
<dbReference type="EC" id="1.3.1.91" evidence="9"/>
<dbReference type="EMBL" id="CP045871">
    <property type="protein sequence ID" value="QGG80549.1"/>
    <property type="molecule type" value="Genomic_DNA"/>
</dbReference>
<comment type="function">
    <text evidence="9">Catalyzes the synthesis of 5,6-dihydrouridine (D), a modified base found in the D-loop of most tRNAs, via the reduction of the C5-C6 double bond in target uridines. Specifically modifies U20 and U20a in tRNAs.</text>
</comment>
<dbReference type="KEGG" id="llp:GH975_08185"/>
<dbReference type="HAMAP" id="MF_02041">
    <property type="entry name" value="DusA_subfam"/>
    <property type="match status" value="1"/>
</dbReference>
<organism evidence="14 15">
    <name type="scientific">Litorivicinus lipolyticus</name>
    <dbReference type="NCBI Taxonomy" id="418701"/>
    <lineage>
        <taxon>Bacteria</taxon>
        <taxon>Pseudomonadati</taxon>
        <taxon>Pseudomonadota</taxon>
        <taxon>Gammaproteobacteria</taxon>
        <taxon>Oceanospirillales</taxon>
        <taxon>Litorivicinaceae</taxon>
        <taxon>Litorivicinus</taxon>
    </lineage>
</organism>
<feature type="active site" description="Proton donor" evidence="9 11">
    <location>
        <position position="96"/>
    </location>
</feature>
<feature type="binding site" evidence="9 12">
    <location>
        <begin position="230"/>
        <end position="231"/>
    </location>
    <ligand>
        <name>FMN</name>
        <dbReference type="ChEBI" id="CHEBI:58210"/>
    </ligand>
</feature>
<evidence type="ECO:0000256" key="10">
    <source>
        <dbReference type="PIRNR" id="PIRNR006621"/>
    </source>
</evidence>
<keyword evidence="4 9" id="KW-0288">FMN</keyword>
<protein>
    <recommendedName>
        <fullName evidence="9">tRNA-dihydrouridine(20/20a) synthase</fullName>
        <ecNumber evidence="9">1.3.1.91</ecNumber>
    </recommendedName>
    <alternativeName>
        <fullName evidence="9">U20-specific dihydrouridine synthase</fullName>
        <shortName evidence="9">U20-specific Dus</shortName>
    </alternativeName>
    <alternativeName>
        <fullName evidence="9">tRNA-dihydrouridine synthase A</fullName>
    </alternativeName>
</protein>
<dbReference type="CDD" id="cd02801">
    <property type="entry name" value="DUS_like_FMN"/>
    <property type="match status" value="1"/>
</dbReference>
<evidence type="ECO:0000256" key="8">
    <source>
        <dbReference type="ARBA" id="ARBA00023002"/>
    </source>
</evidence>
<comment type="similarity">
    <text evidence="10">Belongs to the dus family.</text>
</comment>
<evidence type="ECO:0000313" key="14">
    <source>
        <dbReference type="EMBL" id="QGG80549.1"/>
    </source>
</evidence>
<evidence type="ECO:0000256" key="9">
    <source>
        <dbReference type="HAMAP-Rule" id="MF_02041"/>
    </source>
</evidence>
<feature type="site" description="Interacts with tRNA; defines subfamily-specific binding signature" evidence="9">
    <location>
        <position position="296"/>
    </location>
</feature>
<dbReference type="AlphaFoldDB" id="A0A5Q2Q7P5"/>
<sequence length="330" mass="36638">MTKIAPHIISQAPMMDWSTRHQRVFLRAITRHALLYTEMVTAPALVFGDADRLLQHHPIEYPLALQLGGSDPEQLAKATAIAAQHPYYEINLNLGCPSDRVQSGQFGASLMADPGRVHECLQAMKSASGDIPISAKIRIGIDDQDPDITLLPFVEKISNLDLNTLTVHARKAILKGLSPKQNREIPPLQPHRAVDIKRAFPHLRVVLNGELKDPAADAHWLQELDGLMYGRAAYHTPWCLAGVDTDFFNTAARTTTSAEALRSCYAYINHELTQGMPLSHFTRHILGLFKDQPGARLYRRTLTEDAHKPGAGIEVIERALNHLNLGDNVE</sequence>
<evidence type="ECO:0000256" key="11">
    <source>
        <dbReference type="PIRSR" id="PIRSR006621-1"/>
    </source>
</evidence>
<keyword evidence="3 9" id="KW-0285">Flavoprotein</keyword>
<evidence type="ECO:0000256" key="6">
    <source>
        <dbReference type="ARBA" id="ARBA00022857"/>
    </source>
</evidence>
<dbReference type="Proteomes" id="UP000388235">
    <property type="component" value="Chromosome"/>
</dbReference>
<dbReference type="PROSITE" id="PS01136">
    <property type="entry name" value="UPF0034"/>
    <property type="match status" value="1"/>
</dbReference>
<name>A0A5Q2Q7P5_9GAMM</name>
<keyword evidence="7 9" id="KW-0694">RNA-binding</keyword>
<comment type="similarity">
    <text evidence="9">Belongs to the Dus family. DusA subfamily.</text>
</comment>
<dbReference type="GO" id="GO:0010181">
    <property type="term" value="F:FMN binding"/>
    <property type="evidence" value="ECO:0007669"/>
    <property type="project" value="UniProtKB-UniRule"/>
</dbReference>
<feature type="binding site" evidence="9 12">
    <location>
        <position position="136"/>
    </location>
    <ligand>
        <name>FMN</name>
        <dbReference type="ChEBI" id="CHEBI:58210"/>
    </ligand>
</feature>
<keyword evidence="6 9" id="KW-0521">NADP</keyword>
<dbReference type="InterPro" id="IPR018517">
    <property type="entry name" value="tRNA_hU_synthase_CS"/>
</dbReference>
<feature type="binding site" evidence="9 12">
    <location>
        <begin position="13"/>
        <end position="15"/>
    </location>
    <ligand>
        <name>FMN</name>
        <dbReference type="ChEBI" id="CHEBI:58210"/>
    </ligand>
</feature>
<dbReference type="RefSeq" id="WP_153714053.1">
    <property type="nucleotide sequence ID" value="NZ_CP045871.1"/>
</dbReference>
<feature type="binding site" evidence="9 12">
    <location>
        <position position="66"/>
    </location>
    <ligand>
        <name>FMN</name>
        <dbReference type="ChEBI" id="CHEBI:58210"/>
    </ligand>
</feature>
<comment type="catalytic activity">
    <reaction evidence="9">
        <text>5,6-dihydrouridine(20) in tRNA + NAD(+) = uridine(20) in tRNA + NADH + H(+)</text>
        <dbReference type="Rhea" id="RHEA:53340"/>
        <dbReference type="Rhea" id="RHEA-COMP:13533"/>
        <dbReference type="Rhea" id="RHEA-COMP:13534"/>
        <dbReference type="ChEBI" id="CHEBI:15378"/>
        <dbReference type="ChEBI" id="CHEBI:57540"/>
        <dbReference type="ChEBI" id="CHEBI:57945"/>
        <dbReference type="ChEBI" id="CHEBI:65315"/>
        <dbReference type="ChEBI" id="CHEBI:74443"/>
        <dbReference type="EC" id="1.3.1.91"/>
    </reaction>
</comment>
<dbReference type="SUPFAM" id="SSF51395">
    <property type="entry name" value="FMN-linked oxidoreductases"/>
    <property type="match status" value="1"/>
</dbReference>
<keyword evidence="5 9" id="KW-0819">tRNA processing</keyword>
<dbReference type="PANTHER" id="PTHR42907:SF1">
    <property type="entry name" value="FMN-LINKED OXIDOREDUCTASES SUPERFAMILY PROTEIN"/>
    <property type="match status" value="1"/>
</dbReference>
<dbReference type="PIRSF" id="PIRSF006621">
    <property type="entry name" value="Dus"/>
    <property type="match status" value="1"/>
</dbReference>
<feature type="site" description="Interacts with tRNA; defines subfamily-specific binding signature" evidence="9">
    <location>
        <position position="299"/>
    </location>
</feature>
<dbReference type="InterPro" id="IPR004653">
    <property type="entry name" value="DusA"/>
</dbReference>
<proteinExistence type="inferred from homology"/>
<reference evidence="14 15" key="1">
    <citation type="submission" date="2019-11" db="EMBL/GenBank/DDBJ databases">
        <authorList>
            <person name="Khan S.A."/>
            <person name="Jeon C.O."/>
            <person name="Chun B.H."/>
        </authorList>
    </citation>
    <scope>NUCLEOTIDE SEQUENCE [LARGE SCALE GENOMIC DNA]</scope>
    <source>
        <strain evidence="14 15">IMCC 1097</strain>
    </source>
</reference>
<dbReference type="OrthoDB" id="9783413at2"/>
<dbReference type="GO" id="GO:0050660">
    <property type="term" value="F:flavin adenine dinucleotide binding"/>
    <property type="evidence" value="ECO:0007669"/>
    <property type="project" value="InterPro"/>
</dbReference>
<comment type="caution">
    <text evidence="9">Lacks conserved residue(s) required for the propagation of feature annotation.</text>
</comment>
<keyword evidence="2 9" id="KW-0820">tRNA-binding</keyword>
<dbReference type="GO" id="GO:0000049">
    <property type="term" value="F:tRNA binding"/>
    <property type="evidence" value="ECO:0007669"/>
    <property type="project" value="UniProtKB-UniRule"/>
</dbReference>
<evidence type="ECO:0000256" key="1">
    <source>
        <dbReference type="ARBA" id="ARBA00001917"/>
    </source>
</evidence>
<evidence type="ECO:0000256" key="2">
    <source>
        <dbReference type="ARBA" id="ARBA00022555"/>
    </source>
</evidence>
<feature type="binding site" evidence="9 12">
    <location>
        <position position="168"/>
    </location>
    <ligand>
        <name>FMN</name>
        <dbReference type="ChEBI" id="CHEBI:58210"/>
    </ligand>
</feature>
<comment type="catalytic activity">
    <reaction evidence="9">
        <text>5,6-dihydrouridine(20a) in tRNA + NADP(+) = uridine(20a) in tRNA + NADPH + H(+)</text>
        <dbReference type="Rhea" id="RHEA:53344"/>
        <dbReference type="Rhea" id="RHEA-COMP:13535"/>
        <dbReference type="Rhea" id="RHEA-COMP:13536"/>
        <dbReference type="ChEBI" id="CHEBI:15378"/>
        <dbReference type="ChEBI" id="CHEBI:57783"/>
        <dbReference type="ChEBI" id="CHEBI:58349"/>
        <dbReference type="ChEBI" id="CHEBI:65315"/>
        <dbReference type="ChEBI" id="CHEBI:74443"/>
    </reaction>
</comment>
<gene>
    <name evidence="9 14" type="primary">dusA</name>
    <name evidence="14" type="ORF">GH975_08185</name>
</gene>
<evidence type="ECO:0000256" key="5">
    <source>
        <dbReference type="ARBA" id="ARBA00022694"/>
    </source>
</evidence>
<dbReference type="Pfam" id="PF01207">
    <property type="entry name" value="Dus"/>
    <property type="match status" value="1"/>
</dbReference>
<dbReference type="NCBIfam" id="NF008774">
    <property type="entry name" value="PRK11815.1"/>
    <property type="match status" value="1"/>
</dbReference>
<comment type="catalytic activity">
    <reaction evidence="9">
        <text>5,6-dihydrouridine(20) in tRNA + NADP(+) = uridine(20) in tRNA + NADPH + H(+)</text>
        <dbReference type="Rhea" id="RHEA:53336"/>
        <dbReference type="Rhea" id="RHEA-COMP:13533"/>
        <dbReference type="Rhea" id="RHEA-COMP:13534"/>
        <dbReference type="ChEBI" id="CHEBI:15378"/>
        <dbReference type="ChEBI" id="CHEBI:57783"/>
        <dbReference type="ChEBI" id="CHEBI:58349"/>
        <dbReference type="ChEBI" id="CHEBI:65315"/>
        <dbReference type="ChEBI" id="CHEBI:74443"/>
        <dbReference type="EC" id="1.3.1.91"/>
    </reaction>
</comment>
<dbReference type="InterPro" id="IPR001269">
    <property type="entry name" value="DUS_fam"/>
</dbReference>
<feature type="domain" description="DUS-like FMN-binding" evidence="13">
    <location>
        <begin position="11"/>
        <end position="318"/>
    </location>
</feature>
<evidence type="ECO:0000256" key="7">
    <source>
        <dbReference type="ARBA" id="ARBA00022884"/>
    </source>
</evidence>
<evidence type="ECO:0000313" key="15">
    <source>
        <dbReference type="Proteomes" id="UP000388235"/>
    </source>
</evidence>
<keyword evidence="15" id="KW-1185">Reference proteome</keyword>
<evidence type="ECO:0000256" key="4">
    <source>
        <dbReference type="ARBA" id="ARBA00022643"/>
    </source>
</evidence>
<evidence type="ECO:0000259" key="13">
    <source>
        <dbReference type="Pfam" id="PF01207"/>
    </source>
</evidence>
<dbReference type="Gene3D" id="3.20.20.70">
    <property type="entry name" value="Aldolase class I"/>
    <property type="match status" value="1"/>
</dbReference>
<feature type="site" description="Interacts with tRNA" evidence="9">
    <location>
        <position position="183"/>
    </location>
</feature>
<keyword evidence="12" id="KW-0547">Nucleotide-binding</keyword>
<comment type="cofactor">
    <cofactor evidence="1 9 10 12">
        <name>FMN</name>
        <dbReference type="ChEBI" id="CHEBI:58210"/>
    </cofactor>
</comment>
<evidence type="ECO:0000256" key="3">
    <source>
        <dbReference type="ARBA" id="ARBA00022630"/>
    </source>
</evidence>
<feature type="site" description="Interacts with tRNA; defines subfamily-specific binding signature" evidence="9">
    <location>
        <position position="180"/>
    </location>
</feature>
<accession>A0A5Q2Q7P5</accession>
<dbReference type="GO" id="GO:0102266">
    <property type="term" value="F:tRNA-dihydrouridine20a synthase activity"/>
    <property type="evidence" value="ECO:0007669"/>
    <property type="project" value="RHEA"/>
</dbReference>
<dbReference type="InterPro" id="IPR013785">
    <property type="entry name" value="Aldolase_TIM"/>
</dbReference>
<dbReference type="GO" id="GO:0102264">
    <property type="term" value="F:tRNA-dihydrouridine20 synthase activity"/>
    <property type="evidence" value="ECO:0007669"/>
    <property type="project" value="UniProtKB-EC"/>
</dbReference>
<feature type="site" description="Interacts with tRNA" evidence="9">
    <location>
        <position position="93"/>
    </location>
</feature>
<keyword evidence="8 9" id="KW-0560">Oxidoreductase</keyword>
<dbReference type="PANTHER" id="PTHR42907">
    <property type="entry name" value="FMN-LINKED OXIDOREDUCTASES SUPERFAMILY PROTEIN"/>
    <property type="match status" value="1"/>
</dbReference>
<dbReference type="Gene3D" id="1.20.120.1460">
    <property type="match status" value="1"/>
</dbReference>